<dbReference type="GO" id="GO:0005737">
    <property type="term" value="C:cytoplasm"/>
    <property type="evidence" value="ECO:0007669"/>
    <property type="project" value="TreeGrafter"/>
</dbReference>
<evidence type="ECO:0000259" key="4">
    <source>
        <dbReference type="Pfam" id="PF13302"/>
    </source>
</evidence>
<keyword evidence="2" id="KW-0012">Acyltransferase</keyword>
<dbReference type="InterPro" id="IPR051531">
    <property type="entry name" value="N-acetyltransferase"/>
</dbReference>
<evidence type="ECO:0000256" key="3">
    <source>
        <dbReference type="ARBA" id="ARBA00038502"/>
    </source>
</evidence>
<accession>A0A3S2UDA9</accession>
<name>A0A3S2UDA9_9BURK</name>
<dbReference type="Gene3D" id="3.40.630.30">
    <property type="match status" value="1"/>
</dbReference>
<protein>
    <submittedName>
        <fullName evidence="5">N-acetyltransferase</fullName>
    </submittedName>
</protein>
<proteinExistence type="inferred from homology"/>
<dbReference type="Pfam" id="PF13302">
    <property type="entry name" value="Acetyltransf_3"/>
    <property type="match status" value="1"/>
</dbReference>
<organism evidence="5 6">
    <name type="scientific">Inhella crocodyli</name>
    <dbReference type="NCBI Taxonomy" id="2499851"/>
    <lineage>
        <taxon>Bacteria</taxon>
        <taxon>Pseudomonadati</taxon>
        <taxon>Pseudomonadota</taxon>
        <taxon>Betaproteobacteria</taxon>
        <taxon>Burkholderiales</taxon>
        <taxon>Sphaerotilaceae</taxon>
        <taxon>Inhella</taxon>
    </lineage>
</organism>
<evidence type="ECO:0000256" key="2">
    <source>
        <dbReference type="ARBA" id="ARBA00023315"/>
    </source>
</evidence>
<reference evidence="5 6" key="1">
    <citation type="submission" date="2019-01" db="EMBL/GenBank/DDBJ databases">
        <authorList>
            <person name="Chen W.-M."/>
        </authorList>
    </citation>
    <scope>NUCLEOTIDE SEQUENCE [LARGE SCALE GENOMIC DNA]</scope>
    <source>
        <strain evidence="5 6">CCP-18</strain>
    </source>
</reference>
<feature type="domain" description="N-acetyltransferase" evidence="4">
    <location>
        <begin position="48"/>
        <end position="100"/>
    </location>
</feature>
<dbReference type="GO" id="GO:0008999">
    <property type="term" value="F:protein-N-terminal-alanine acetyltransferase activity"/>
    <property type="evidence" value="ECO:0007669"/>
    <property type="project" value="TreeGrafter"/>
</dbReference>
<dbReference type="Proteomes" id="UP000288587">
    <property type="component" value="Unassembled WGS sequence"/>
</dbReference>
<evidence type="ECO:0000313" key="5">
    <source>
        <dbReference type="EMBL" id="RVT85013.1"/>
    </source>
</evidence>
<dbReference type="EMBL" id="SACM01000003">
    <property type="protein sequence ID" value="RVT85013.1"/>
    <property type="molecule type" value="Genomic_DNA"/>
</dbReference>
<dbReference type="RefSeq" id="WP_127683415.1">
    <property type="nucleotide sequence ID" value="NZ_SACM01000003.1"/>
</dbReference>
<keyword evidence="6" id="KW-1185">Reference proteome</keyword>
<dbReference type="AlphaFoldDB" id="A0A3S2UDA9"/>
<sequence length="127" mass="14350">MRRIQGPPFGPSHRGDKRRCRLLTWPATRRRRRLACRPWDLGASLSCCHPDSWHAGRGVASEAVRLVLAQAFGVHGLVRLEATARPENLGSVRVLTRNGFSVYGRSTRSLELGGAWWDLLHFERRAP</sequence>
<dbReference type="PANTHER" id="PTHR43792">
    <property type="entry name" value="GNAT FAMILY, PUTATIVE (AFU_ORTHOLOGUE AFUA_3G00765)-RELATED-RELATED"/>
    <property type="match status" value="1"/>
</dbReference>
<comment type="caution">
    <text evidence="5">The sequence shown here is derived from an EMBL/GenBank/DDBJ whole genome shotgun (WGS) entry which is preliminary data.</text>
</comment>
<dbReference type="OrthoDB" id="9801656at2"/>
<comment type="similarity">
    <text evidence="3">Belongs to the acetyltransferase family. RimJ subfamily.</text>
</comment>
<evidence type="ECO:0000256" key="1">
    <source>
        <dbReference type="ARBA" id="ARBA00022679"/>
    </source>
</evidence>
<dbReference type="InterPro" id="IPR000182">
    <property type="entry name" value="GNAT_dom"/>
</dbReference>
<dbReference type="InterPro" id="IPR016181">
    <property type="entry name" value="Acyl_CoA_acyltransferase"/>
</dbReference>
<dbReference type="PANTHER" id="PTHR43792:SF8">
    <property type="entry name" value="[RIBOSOMAL PROTEIN US5]-ALANINE N-ACETYLTRANSFERASE"/>
    <property type="match status" value="1"/>
</dbReference>
<evidence type="ECO:0000313" key="6">
    <source>
        <dbReference type="Proteomes" id="UP000288587"/>
    </source>
</evidence>
<gene>
    <name evidence="5" type="ORF">EOD73_12915</name>
</gene>
<dbReference type="SUPFAM" id="SSF55729">
    <property type="entry name" value="Acyl-CoA N-acyltransferases (Nat)"/>
    <property type="match status" value="1"/>
</dbReference>
<keyword evidence="1 5" id="KW-0808">Transferase</keyword>